<accession>A0A2P5EQ42</accession>
<dbReference type="EMBL" id="JXTC01000115">
    <property type="protein sequence ID" value="PON87639.1"/>
    <property type="molecule type" value="Genomic_DNA"/>
</dbReference>
<comment type="caution">
    <text evidence="1">The sequence shown here is derived from an EMBL/GenBank/DDBJ whole genome shotgun (WGS) entry which is preliminary data.</text>
</comment>
<sequence length="82" mass="9615">MTWRFVNGWLVERRMDCGVEDDGFSEKIFRRMGPVVHVDGLYWLESWYLWAYGGEEAVVDSVIFFSTRIDARGFKLLRSSTA</sequence>
<organism evidence="1 2">
    <name type="scientific">Trema orientale</name>
    <name type="common">Charcoal tree</name>
    <name type="synonym">Celtis orientalis</name>
    <dbReference type="NCBI Taxonomy" id="63057"/>
    <lineage>
        <taxon>Eukaryota</taxon>
        <taxon>Viridiplantae</taxon>
        <taxon>Streptophyta</taxon>
        <taxon>Embryophyta</taxon>
        <taxon>Tracheophyta</taxon>
        <taxon>Spermatophyta</taxon>
        <taxon>Magnoliopsida</taxon>
        <taxon>eudicotyledons</taxon>
        <taxon>Gunneridae</taxon>
        <taxon>Pentapetalae</taxon>
        <taxon>rosids</taxon>
        <taxon>fabids</taxon>
        <taxon>Rosales</taxon>
        <taxon>Cannabaceae</taxon>
        <taxon>Trema</taxon>
    </lineage>
</organism>
<keyword evidence="2" id="KW-1185">Reference proteome</keyword>
<name>A0A2P5EQ42_TREOI</name>
<dbReference type="OrthoDB" id="10557179at2759"/>
<evidence type="ECO:0000313" key="2">
    <source>
        <dbReference type="Proteomes" id="UP000237000"/>
    </source>
</evidence>
<proteinExistence type="predicted"/>
<reference evidence="2" key="1">
    <citation type="submission" date="2016-06" db="EMBL/GenBank/DDBJ databases">
        <title>Parallel loss of symbiosis genes in relatives of nitrogen-fixing non-legume Parasponia.</title>
        <authorList>
            <person name="Van Velzen R."/>
            <person name="Holmer R."/>
            <person name="Bu F."/>
            <person name="Rutten L."/>
            <person name="Van Zeijl A."/>
            <person name="Liu W."/>
            <person name="Santuari L."/>
            <person name="Cao Q."/>
            <person name="Sharma T."/>
            <person name="Shen D."/>
            <person name="Roswanjaya Y."/>
            <person name="Wardhani T."/>
            <person name="Kalhor M.S."/>
            <person name="Jansen J."/>
            <person name="Van den Hoogen J."/>
            <person name="Gungor B."/>
            <person name="Hartog M."/>
            <person name="Hontelez J."/>
            <person name="Verver J."/>
            <person name="Yang W.-C."/>
            <person name="Schijlen E."/>
            <person name="Repin R."/>
            <person name="Schilthuizen M."/>
            <person name="Schranz E."/>
            <person name="Heidstra R."/>
            <person name="Miyata K."/>
            <person name="Fedorova E."/>
            <person name="Kohlen W."/>
            <person name="Bisseling T."/>
            <person name="Smit S."/>
            <person name="Geurts R."/>
        </authorList>
    </citation>
    <scope>NUCLEOTIDE SEQUENCE [LARGE SCALE GENOMIC DNA]</scope>
    <source>
        <strain evidence="2">cv. RG33-2</strain>
    </source>
</reference>
<dbReference type="InParanoid" id="A0A2P5EQ42"/>
<dbReference type="AlphaFoldDB" id="A0A2P5EQ42"/>
<gene>
    <name evidence="1" type="ORF">TorRG33x02_166320</name>
</gene>
<protein>
    <submittedName>
        <fullName evidence="1">Uncharacterized protein</fullName>
    </submittedName>
</protein>
<evidence type="ECO:0000313" key="1">
    <source>
        <dbReference type="EMBL" id="PON87639.1"/>
    </source>
</evidence>
<dbReference type="Proteomes" id="UP000237000">
    <property type="component" value="Unassembled WGS sequence"/>
</dbReference>